<name>A0A2N2DZV6_9BACT</name>
<dbReference type="GO" id="GO:0030572">
    <property type="term" value="F:phosphatidyltransferase activity"/>
    <property type="evidence" value="ECO:0007669"/>
    <property type="project" value="UniProtKB-ARBA"/>
</dbReference>
<dbReference type="EMBL" id="PHAH01000027">
    <property type="protein sequence ID" value="PKM87987.1"/>
    <property type="molecule type" value="Genomic_DNA"/>
</dbReference>
<dbReference type="GO" id="GO:0032049">
    <property type="term" value="P:cardiolipin biosynthetic process"/>
    <property type="evidence" value="ECO:0007669"/>
    <property type="project" value="UniProtKB-ARBA"/>
</dbReference>
<feature type="domain" description="PLD phosphodiesterase" evidence="1">
    <location>
        <begin position="259"/>
        <end position="286"/>
    </location>
</feature>
<dbReference type="SMART" id="SM00155">
    <property type="entry name" value="PLDc"/>
    <property type="match status" value="2"/>
</dbReference>
<dbReference type="Pfam" id="PF13091">
    <property type="entry name" value="PLDc_2"/>
    <property type="match status" value="2"/>
</dbReference>
<dbReference type="CDD" id="cd09110">
    <property type="entry name" value="PLDc_CLS_1"/>
    <property type="match status" value="1"/>
</dbReference>
<organism evidence="2 3">
    <name type="scientific">Candidatus Falkowbacteria bacterium HGW-Falkowbacteria-2</name>
    <dbReference type="NCBI Taxonomy" id="2013769"/>
    <lineage>
        <taxon>Bacteria</taxon>
        <taxon>Candidatus Falkowiibacteriota</taxon>
    </lineage>
</organism>
<feature type="domain" description="PLD phosphodiesterase" evidence="1">
    <location>
        <begin position="91"/>
        <end position="118"/>
    </location>
</feature>
<evidence type="ECO:0000313" key="3">
    <source>
        <dbReference type="Proteomes" id="UP000233325"/>
    </source>
</evidence>
<dbReference type="PANTHER" id="PTHR21248">
    <property type="entry name" value="CARDIOLIPIN SYNTHASE"/>
    <property type="match status" value="1"/>
</dbReference>
<dbReference type="PROSITE" id="PS50035">
    <property type="entry name" value="PLD"/>
    <property type="match status" value="2"/>
</dbReference>
<dbReference type="Proteomes" id="UP000233325">
    <property type="component" value="Unassembled WGS sequence"/>
</dbReference>
<accession>A0A2N2DZV6</accession>
<reference evidence="2 3" key="1">
    <citation type="journal article" date="2017" name="ISME J.">
        <title>Potential for microbial H2 and metal transformations associated with novel bacteria and archaea in deep terrestrial subsurface sediments.</title>
        <authorList>
            <person name="Hernsdorf A.W."/>
            <person name="Amano Y."/>
            <person name="Miyakawa K."/>
            <person name="Ise K."/>
            <person name="Suzuki Y."/>
            <person name="Anantharaman K."/>
            <person name="Probst A."/>
            <person name="Burstein D."/>
            <person name="Thomas B.C."/>
            <person name="Banfield J.F."/>
        </authorList>
    </citation>
    <scope>NUCLEOTIDE SEQUENCE [LARGE SCALE GENOMIC DNA]</scope>
    <source>
        <strain evidence="2">HGW-Falkowbacteria-2</strain>
    </source>
</reference>
<gene>
    <name evidence="2" type="ORF">CVU83_02285</name>
</gene>
<evidence type="ECO:0000259" key="1">
    <source>
        <dbReference type="PROSITE" id="PS50035"/>
    </source>
</evidence>
<dbReference type="Gene3D" id="3.30.870.10">
    <property type="entry name" value="Endonuclease Chain A"/>
    <property type="match status" value="2"/>
</dbReference>
<dbReference type="PANTHER" id="PTHR21248:SF22">
    <property type="entry name" value="PHOSPHOLIPASE D"/>
    <property type="match status" value="1"/>
</dbReference>
<proteinExistence type="predicted"/>
<sequence>MRYKFYTTSGKAWDGIFSAIDSAKKSIYIEMYIFLADTGHTHDFLGKLAEKARSGVSVIVIADAYGSLGLKSSALTQLKEAGAEFIYFSHWLKRMHRKLVIIDEEIAFLGGVNIENKIRYWNDLQIKLKGSVVKPLLRSFAQTYRKSGGKNQNILSYSSGRLVKKFKSWIVDNWEEEDKEYNLNKYYKKKLEQATTSIRLVTPYLLPPRWLMAALDNAVRRGVKVEIIIPEDTDIKALNKINYINACRLAAVGVEFYFTPQMNHAKVMIIDGKEALVGSQNLDILSFGFNLEIGVFFEQKEAVSELEKIVNQWQAAARRPDLSFRKVSLGTRLLMFLFRFFFPIL</sequence>
<dbReference type="InterPro" id="IPR001736">
    <property type="entry name" value="PLipase_D/transphosphatidylase"/>
</dbReference>
<dbReference type="SUPFAM" id="SSF56024">
    <property type="entry name" value="Phospholipase D/nuclease"/>
    <property type="match status" value="2"/>
</dbReference>
<dbReference type="InterPro" id="IPR025202">
    <property type="entry name" value="PLD-like_dom"/>
</dbReference>
<protein>
    <recommendedName>
        <fullName evidence="1">PLD phosphodiesterase domain-containing protein</fullName>
    </recommendedName>
</protein>
<comment type="caution">
    <text evidence="2">The sequence shown here is derived from an EMBL/GenBank/DDBJ whole genome shotgun (WGS) entry which is preliminary data.</text>
</comment>
<evidence type="ECO:0000313" key="2">
    <source>
        <dbReference type="EMBL" id="PKM87987.1"/>
    </source>
</evidence>
<dbReference type="AlphaFoldDB" id="A0A2N2DZV6"/>